<dbReference type="Pfam" id="PF04967">
    <property type="entry name" value="HTH_10"/>
    <property type="match status" value="1"/>
</dbReference>
<evidence type="ECO:0000313" key="6">
    <source>
        <dbReference type="Proteomes" id="UP001596417"/>
    </source>
</evidence>
<evidence type="ECO:0000256" key="2">
    <source>
        <dbReference type="ARBA" id="ARBA00023163"/>
    </source>
</evidence>
<dbReference type="GeneID" id="76202392"/>
<dbReference type="InterPro" id="IPR013324">
    <property type="entry name" value="RNA_pol_sigma_r3/r4-like"/>
</dbReference>
<dbReference type="SUPFAM" id="SSF88659">
    <property type="entry name" value="Sigma3 and sigma4 domains of RNA polymerase sigma factors"/>
    <property type="match status" value="1"/>
</dbReference>
<dbReference type="Pfam" id="PF15915">
    <property type="entry name" value="BAT"/>
    <property type="match status" value="1"/>
</dbReference>
<dbReference type="PANTHER" id="PTHR34236">
    <property type="entry name" value="DIMETHYL SULFOXIDE REDUCTASE TRANSCRIPTIONAL ACTIVATOR"/>
    <property type="match status" value="1"/>
</dbReference>
<evidence type="ECO:0000259" key="3">
    <source>
        <dbReference type="Pfam" id="PF04967"/>
    </source>
</evidence>
<comment type="caution">
    <text evidence="5">The sequence shown here is derived from an EMBL/GenBank/DDBJ whole genome shotgun (WGS) entry which is preliminary data.</text>
</comment>
<dbReference type="EMBL" id="JBHTAX010000005">
    <property type="protein sequence ID" value="MFC7192691.1"/>
    <property type="molecule type" value="Genomic_DNA"/>
</dbReference>
<dbReference type="AlphaFoldDB" id="A0ABD5YYN1"/>
<dbReference type="InterPro" id="IPR031803">
    <property type="entry name" value="BAT_GAF/HTH-assoc"/>
</dbReference>
<dbReference type="Gene3D" id="1.10.10.10">
    <property type="entry name" value="Winged helix-like DNA-binding domain superfamily/Winged helix DNA-binding domain"/>
    <property type="match status" value="1"/>
</dbReference>
<evidence type="ECO:0000256" key="1">
    <source>
        <dbReference type="ARBA" id="ARBA00023015"/>
    </source>
</evidence>
<evidence type="ECO:0000259" key="4">
    <source>
        <dbReference type="Pfam" id="PF15915"/>
    </source>
</evidence>
<evidence type="ECO:0000313" key="5">
    <source>
        <dbReference type="EMBL" id="MFC7192691.1"/>
    </source>
</evidence>
<dbReference type="PANTHER" id="PTHR34236:SF1">
    <property type="entry name" value="DIMETHYL SULFOXIDE REDUCTASE TRANSCRIPTIONAL ACTIVATOR"/>
    <property type="match status" value="1"/>
</dbReference>
<gene>
    <name evidence="5" type="ORF">ACFQL7_24710</name>
</gene>
<protein>
    <submittedName>
        <fullName evidence="5">Helix-turn-helix domain-containing protein</fullName>
    </submittedName>
</protein>
<keyword evidence="2" id="KW-0804">Transcription</keyword>
<keyword evidence="1" id="KW-0805">Transcription regulation</keyword>
<feature type="domain" description="Bacterioopsin transcriptional activator GAF and HTH associated" evidence="4">
    <location>
        <begin position="6"/>
        <end position="125"/>
    </location>
</feature>
<accession>A0ABD5YYN1</accession>
<keyword evidence="6" id="KW-1185">Reference proteome</keyword>
<dbReference type="InterPro" id="IPR007050">
    <property type="entry name" value="HTH_bacterioopsin"/>
</dbReference>
<organism evidence="5 6">
    <name type="scientific">Halocatena marina</name>
    <dbReference type="NCBI Taxonomy" id="2934937"/>
    <lineage>
        <taxon>Archaea</taxon>
        <taxon>Methanobacteriati</taxon>
        <taxon>Methanobacteriota</taxon>
        <taxon>Stenosarchaea group</taxon>
        <taxon>Halobacteria</taxon>
        <taxon>Halobacteriales</taxon>
        <taxon>Natronomonadaceae</taxon>
        <taxon>Halocatena</taxon>
    </lineage>
</organism>
<sequence>MSLTAEFQLLSKELPLVDVATAMSDLSFQLIDEQQTQSGPVIFIIRATGRSFDGMSTALKESPDIREHILISEVGPTRTYHLVLSGPYPAEMDELSSQRMVIERLTFTVQGWRIKIQFPNRDEFNEYREFSRKMGLSFHLERLYESTSTDAGLIGLSDKQREALLTAYEEGYFKVPQQVSLDDVATTLEISRSALAERLRRAQSHLIEQFYYADRY</sequence>
<dbReference type="RefSeq" id="WP_264556691.1">
    <property type="nucleotide sequence ID" value="NZ_CP109981.1"/>
</dbReference>
<feature type="domain" description="HTH bat-type" evidence="3">
    <location>
        <begin position="156"/>
        <end position="208"/>
    </location>
</feature>
<dbReference type="Proteomes" id="UP001596417">
    <property type="component" value="Unassembled WGS sequence"/>
</dbReference>
<name>A0ABD5YYN1_9EURY</name>
<dbReference type="InterPro" id="IPR036388">
    <property type="entry name" value="WH-like_DNA-bd_sf"/>
</dbReference>
<reference evidence="5 6" key="1">
    <citation type="journal article" date="2019" name="Int. J. Syst. Evol. Microbiol.">
        <title>The Global Catalogue of Microorganisms (GCM) 10K type strain sequencing project: providing services to taxonomists for standard genome sequencing and annotation.</title>
        <authorList>
            <consortium name="The Broad Institute Genomics Platform"/>
            <consortium name="The Broad Institute Genome Sequencing Center for Infectious Disease"/>
            <person name="Wu L."/>
            <person name="Ma J."/>
        </authorList>
    </citation>
    <scope>NUCLEOTIDE SEQUENCE [LARGE SCALE GENOMIC DNA]</scope>
    <source>
        <strain evidence="5 6">RDMS1</strain>
    </source>
</reference>
<proteinExistence type="predicted"/>